<dbReference type="SMART" id="SM00421">
    <property type="entry name" value="HTH_LUXR"/>
    <property type="match status" value="1"/>
</dbReference>
<dbReference type="Gene3D" id="1.10.10.10">
    <property type="entry name" value="Winged helix-like DNA-binding domain superfamily/Winged helix DNA-binding domain"/>
    <property type="match status" value="1"/>
</dbReference>
<evidence type="ECO:0000313" key="2">
    <source>
        <dbReference type="EMBL" id="SED15009.1"/>
    </source>
</evidence>
<organism evidence="2 3">
    <name type="scientific">Nocardioides exalbidus</name>
    <dbReference type="NCBI Taxonomy" id="402596"/>
    <lineage>
        <taxon>Bacteria</taxon>
        <taxon>Bacillati</taxon>
        <taxon>Actinomycetota</taxon>
        <taxon>Actinomycetes</taxon>
        <taxon>Propionibacteriales</taxon>
        <taxon>Nocardioidaceae</taxon>
        <taxon>Nocardioides</taxon>
    </lineage>
</organism>
<dbReference type="InterPro" id="IPR016032">
    <property type="entry name" value="Sig_transdc_resp-reg_C-effctor"/>
</dbReference>
<dbReference type="CDD" id="cd06170">
    <property type="entry name" value="LuxR_C_like"/>
    <property type="match status" value="1"/>
</dbReference>
<evidence type="ECO:0000259" key="1">
    <source>
        <dbReference type="PROSITE" id="PS50043"/>
    </source>
</evidence>
<reference evidence="3" key="1">
    <citation type="submission" date="2016-10" db="EMBL/GenBank/DDBJ databases">
        <authorList>
            <person name="Varghese N."/>
            <person name="Submissions S."/>
        </authorList>
    </citation>
    <scope>NUCLEOTIDE SEQUENCE [LARGE SCALE GENOMIC DNA]</scope>
    <source>
        <strain evidence="3">DSM 22017</strain>
    </source>
</reference>
<name>A0A1H4YAT4_9ACTN</name>
<sequence>MGPAGALSAVRSLELESARQHLFGGGQAEVLLLRGDLGSGRTVLLSRLVGSARSEGFHVRHLPSLSLDARTEGELSEVCSPTLYVYDDGVLPPRTKPHMDGPTALRWAVAASSTPYVRVAFATDEPALASVAAVIDVDPVSDATAFAFVSSRAPWAAPTSVDRVVELAEGNLALLVQGAHDLRDGGDTAAGVLPRVRLPEQYSALTARFRGATAVTQHVLAAAAVRRGDLALDEMDDLVQVMMRPVGGGRLRFRSPVHRVAVLEGCDAGLLSRAHTLAADDAATADEHRPAHRARAQDDHGAALAQWAWGATYASTGEVVHAHLTSANLCAHGDQEESGSRHGRALSTAALAGDLILAEQLITDERTDLRHDPEAMVGAAIARALVHGDLQGARSLALRALAVTADDVSTERALIALAVINVLAHDVEAWRRWHQLASNSTSSRVHRVATAVAAAMVGSEELATVDLERPTAARTVIDDLTQALLGAVLPEHSWATVAPVIARRPGNRLASAVTDCVHAGQLLRASRWVEALEMTGRAGQVARTGGARSIVLGAQAIGAMGLALSGDVQQARASALDVLSDPVTGRCERIAVSARHALLHAALQIDDADAVLAAVTESDNRAFDGGACPAVWMLDLADGLEHPEVPQDLRTARHQLISPAVRRRDPGERISFDYLRAMGQDHGRLIALRKLVASTRGSTHRFESARVRLGYGRLLLDAGELSESSQVLTTAATMFDALGTPGWAAVAQRYRSAVDARRDGVEGSEMGDLELPLVDVPLTEQEAKVAMLAAAGLSNKQIGERLFLSPRTVGGHLYNIFPKLGVRSRAGLRDALNRSHDGRTRSAS</sequence>
<dbReference type="InterPro" id="IPR000792">
    <property type="entry name" value="Tscrpt_reg_LuxR_C"/>
</dbReference>
<dbReference type="Proteomes" id="UP000198742">
    <property type="component" value="Unassembled WGS sequence"/>
</dbReference>
<proteinExistence type="predicted"/>
<dbReference type="PROSITE" id="PS00622">
    <property type="entry name" value="HTH_LUXR_1"/>
    <property type="match status" value="1"/>
</dbReference>
<gene>
    <name evidence="2" type="ORF">SAMN04489844_3781</name>
</gene>
<feature type="domain" description="HTH luxR-type" evidence="1">
    <location>
        <begin position="775"/>
        <end position="836"/>
    </location>
</feature>
<dbReference type="GO" id="GO:0003677">
    <property type="term" value="F:DNA binding"/>
    <property type="evidence" value="ECO:0007669"/>
    <property type="project" value="InterPro"/>
</dbReference>
<keyword evidence="3" id="KW-1185">Reference proteome</keyword>
<evidence type="ECO:0000313" key="3">
    <source>
        <dbReference type="Proteomes" id="UP000198742"/>
    </source>
</evidence>
<dbReference type="SUPFAM" id="SSF46894">
    <property type="entry name" value="C-terminal effector domain of the bipartite response regulators"/>
    <property type="match status" value="1"/>
</dbReference>
<protein>
    <submittedName>
        <fullName evidence="2">Regulatory protein, luxR family</fullName>
    </submittedName>
</protein>
<dbReference type="STRING" id="402596.SAMN04489844_3781"/>
<dbReference type="PROSITE" id="PS50043">
    <property type="entry name" value="HTH_LUXR_2"/>
    <property type="match status" value="1"/>
</dbReference>
<dbReference type="Pfam" id="PF00196">
    <property type="entry name" value="GerE"/>
    <property type="match status" value="1"/>
</dbReference>
<accession>A0A1H4YAT4</accession>
<dbReference type="InterPro" id="IPR036388">
    <property type="entry name" value="WH-like_DNA-bd_sf"/>
</dbReference>
<dbReference type="GO" id="GO:0006355">
    <property type="term" value="P:regulation of DNA-templated transcription"/>
    <property type="evidence" value="ECO:0007669"/>
    <property type="project" value="InterPro"/>
</dbReference>
<dbReference type="EMBL" id="FNRT01000002">
    <property type="protein sequence ID" value="SED15009.1"/>
    <property type="molecule type" value="Genomic_DNA"/>
</dbReference>
<dbReference type="PRINTS" id="PR00038">
    <property type="entry name" value="HTHLUXR"/>
</dbReference>
<dbReference type="AlphaFoldDB" id="A0A1H4YAT4"/>